<name>A0A0M1P2Q9_9BACL</name>
<dbReference type="Gene3D" id="2.30.110.40">
    <property type="entry name" value="Phage tail tube protein"/>
    <property type="match status" value="1"/>
</dbReference>
<dbReference type="InterPro" id="IPR038628">
    <property type="entry name" value="XkdM-like_sf"/>
</dbReference>
<evidence type="ECO:0000313" key="2">
    <source>
        <dbReference type="Proteomes" id="UP000036932"/>
    </source>
</evidence>
<protein>
    <recommendedName>
        <fullName evidence="3">Phage portal protein</fullName>
    </recommendedName>
</protein>
<proteinExistence type="predicted"/>
<accession>A0A0M1P2Q9</accession>
<dbReference type="Proteomes" id="UP000036932">
    <property type="component" value="Unassembled WGS sequence"/>
</dbReference>
<dbReference type="PATRIC" id="fig|1705565.3.peg.3124"/>
<dbReference type="InterPro" id="IPR018989">
    <property type="entry name" value="DUF2001"/>
</dbReference>
<organism evidence="1 2">
    <name type="scientific">Paenibacillus solani</name>
    <dbReference type="NCBI Taxonomy" id="1705565"/>
    <lineage>
        <taxon>Bacteria</taxon>
        <taxon>Bacillati</taxon>
        <taxon>Bacillota</taxon>
        <taxon>Bacilli</taxon>
        <taxon>Bacillales</taxon>
        <taxon>Paenibacillaceae</taxon>
        <taxon>Paenibacillus</taxon>
    </lineage>
</organism>
<reference evidence="2" key="1">
    <citation type="submission" date="2015-08" db="EMBL/GenBank/DDBJ databases">
        <title>Genome sequencing project for genomic taxonomy and phylogenomics of Bacillus-like bacteria.</title>
        <authorList>
            <person name="Liu B."/>
            <person name="Wang J."/>
            <person name="Zhu Y."/>
            <person name="Liu G."/>
            <person name="Chen Q."/>
            <person name="Chen Z."/>
            <person name="Lan J."/>
            <person name="Che J."/>
            <person name="Ge C."/>
            <person name="Shi H."/>
            <person name="Pan Z."/>
            <person name="Liu X."/>
        </authorList>
    </citation>
    <scope>NUCLEOTIDE SEQUENCE [LARGE SCALE GENOMIC DNA]</scope>
    <source>
        <strain evidence="2">FJAT-22460</strain>
    </source>
</reference>
<comment type="caution">
    <text evidence="1">The sequence shown here is derived from an EMBL/GenBank/DDBJ whole genome shotgun (WGS) entry which is preliminary data.</text>
</comment>
<dbReference type="AlphaFoldDB" id="A0A0M1P2Q9"/>
<keyword evidence="2" id="KW-1185">Reference proteome</keyword>
<gene>
    <name evidence="1" type="ORF">AM231_06125</name>
</gene>
<evidence type="ECO:0000313" key="1">
    <source>
        <dbReference type="EMBL" id="KOR88778.1"/>
    </source>
</evidence>
<dbReference type="Pfam" id="PF09393">
    <property type="entry name" value="DUF2001"/>
    <property type="match status" value="1"/>
</dbReference>
<sequence length="141" mass="15824">MNPYMGNHVVSGNDSAVWVNNEVWPDFKSIEYKVTGEFEDVTFLGDSRTYKKYMGYNGEGTLTFNKMRSRGASIMGDAFKSGIMPDIKIVTKILNRATGRSERVALLGVIFSEFGSSTEAKSIAEEELPFTFSEYEILETM</sequence>
<dbReference type="RefSeq" id="WP_054401695.1">
    <property type="nucleotide sequence ID" value="NZ_LIUT01000001.1"/>
</dbReference>
<dbReference type="SUPFAM" id="SSF69279">
    <property type="entry name" value="Phage tail proteins"/>
    <property type="match status" value="1"/>
</dbReference>
<dbReference type="EMBL" id="LIUT01000001">
    <property type="protein sequence ID" value="KOR88778.1"/>
    <property type="molecule type" value="Genomic_DNA"/>
</dbReference>
<evidence type="ECO:0008006" key="3">
    <source>
        <dbReference type="Google" id="ProtNLM"/>
    </source>
</evidence>
<dbReference type="OrthoDB" id="1697482at2"/>